<accession>A0A6P0U9H3</accession>
<sequence length="141" mass="16416">MKTIKFIAIFSLTLFSFWGYTQWEDNGMDLGGFYEQMALSDAHMEETMRFTSQEDEADYWKDQLNFEKKLKEKEYSAYKIYIFYKRRAYQSHQAECDITVNHGKGYNRQALFYSAQGIPGENGPGDVSVDPKPNSLASKQN</sequence>
<evidence type="ECO:0000256" key="1">
    <source>
        <dbReference type="SAM" id="MobiDB-lite"/>
    </source>
</evidence>
<proteinExistence type="predicted"/>
<dbReference type="Proteomes" id="UP000468443">
    <property type="component" value="Unassembled WGS sequence"/>
</dbReference>
<feature type="region of interest" description="Disordered" evidence="1">
    <location>
        <begin position="122"/>
        <end position="141"/>
    </location>
</feature>
<organism evidence="2 3">
    <name type="scientific">Muriicola jejuensis</name>
    <dbReference type="NCBI Taxonomy" id="504488"/>
    <lineage>
        <taxon>Bacteria</taxon>
        <taxon>Pseudomonadati</taxon>
        <taxon>Bacteroidota</taxon>
        <taxon>Flavobacteriia</taxon>
        <taxon>Flavobacteriales</taxon>
        <taxon>Flavobacteriaceae</taxon>
        <taxon>Muriicola</taxon>
    </lineage>
</organism>
<reference evidence="2 3" key="1">
    <citation type="submission" date="2020-01" db="EMBL/GenBank/DDBJ databases">
        <title>Muriicola jejuensis KCTC 22299.</title>
        <authorList>
            <person name="Wang G."/>
        </authorList>
    </citation>
    <scope>NUCLEOTIDE SEQUENCE [LARGE SCALE GENOMIC DNA]</scope>
    <source>
        <strain evidence="2 3">KCTC 22299</strain>
    </source>
</reference>
<gene>
    <name evidence="2" type="ORF">GWK09_04060</name>
</gene>
<dbReference type="EMBL" id="JAABOP010000001">
    <property type="protein sequence ID" value="NER09677.1"/>
    <property type="molecule type" value="Genomic_DNA"/>
</dbReference>
<name>A0A6P0U9H3_9FLAO</name>
<evidence type="ECO:0000313" key="2">
    <source>
        <dbReference type="EMBL" id="NER09677.1"/>
    </source>
</evidence>
<keyword evidence="3" id="KW-1185">Reference proteome</keyword>
<comment type="caution">
    <text evidence="2">The sequence shown here is derived from an EMBL/GenBank/DDBJ whole genome shotgun (WGS) entry which is preliminary data.</text>
</comment>
<evidence type="ECO:0000313" key="3">
    <source>
        <dbReference type="Proteomes" id="UP000468443"/>
    </source>
</evidence>
<protein>
    <submittedName>
        <fullName evidence="2">Uncharacterized protein</fullName>
    </submittedName>
</protein>
<dbReference type="AlphaFoldDB" id="A0A6P0U9H3"/>
<dbReference type="RefSeq" id="WP_163691720.1">
    <property type="nucleotide sequence ID" value="NZ_FXTW01000001.1"/>
</dbReference>